<sequence>MVTKHLWEPHIDAAEDFRHSVAGPLYANKSRLFTNENPVFLISERACPALFMLEMELYIPVAGAGTFGLNGITGVDGVGRVIGEPLIGRVPV</sequence>
<proteinExistence type="predicted"/>
<dbReference type="Proteomes" id="UP000320776">
    <property type="component" value="Chromosome"/>
</dbReference>
<organism evidence="1 2">
    <name type="scientific">Sporomusa termitida</name>
    <dbReference type="NCBI Taxonomy" id="2377"/>
    <lineage>
        <taxon>Bacteria</taxon>
        <taxon>Bacillati</taxon>
        <taxon>Bacillota</taxon>
        <taxon>Negativicutes</taxon>
        <taxon>Selenomonadales</taxon>
        <taxon>Sporomusaceae</taxon>
        <taxon>Sporomusa</taxon>
    </lineage>
</organism>
<dbReference type="KEGG" id="sted:SPTER_27280"/>
<protein>
    <submittedName>
        <fullName evidence="1">Uncharacterized protein</fullName>
    </submittedName>
</protein>
<reference evidence="1 2" key="1">
    <citation type="submission" date="2019-02" db="EMBL/GenBank/DDBJ databases">
        <title>Closed genome of Sporomusa termitida DSM 4440.</title>
        <authorList>
            <person name="Poehlein A."/>
            <person name="Daniel R."/>
        </authorList>
    </citation>
    <scope>NUCLEOTIDE SEQUENCE [LARGE SCALE GENOMIC DNA]</scope>
    <source>
        <strain evidence="1 2">DSM 4440</strain>
    </source>
</reference>
<keyword evidence="2" id="KW-1185">Reference proteome</keyword>
<accession>A0A517DVF7</accession>
<evidence type="ECO:0000313" key="2">
    <source>
        <dbReference type="Proteomes" id="UP000320776"/>
    </source>
</evidence>
<dbReference type="AlphaFoldDB" id="A0A517DVF7"/>
<dbReference type="EMBL" id="CP036259">
    <property type="protein sequence ID" value="QDR81349.1"/>
    <property type="molecule type" value="Genomic_DNA"/>
</dbReference>
<name>A0A517DVF7_9FIRM</name>
<evidence type="ECO:0000313" key="1">
    <source>
        <dbReference type="EMBL" id="QDR81349.1"/>
    </source>
</evidence>
<gene>
    <name evidence="1" type="ORF">SPTER_27280</name>
</gene>